<comment type="caution">
    <text evidence="1">The sequence shown here is derived from an EMBL/GenBank/DDBJ whole genome shotgun (WGS) entry which is preliminary data.</text>
</comment>
<organism evidence="1 2">
    <name type="scientific">Racocetra persica</name>
    <dbReference type="NCBI Taxonomy" id="160502"/>
    <lineage>
        <taxon>Eukaryota</taxon>
        <taxon>Fungi</taxon>
        <taxon>Fungi incertae sedis</taxon>
        <taxon>Mucoromycota</taxon>
        <taxon>Glomeromycotina</taxon>
        <taxon>Glomeromycetes</taxon>
        <taxon>Diversisporales</taxon>
        <taxon>Gigasporaceae</taxon>
        <taxon>Racocetra</taxon>
    </lineage>
</organism>
<reference evidence="1" key="1">
    <citation type="submission" date="2021-06" db="EMBL/GenBank/DDBJ databases">
        <authorList>
            <person name="Kallberg Y."/>
            <person name="Tangrot J."/>
            <person name="Rosling A."/>
        </authorList>
    </citation>
    <scope>NUCLEOTIDE SEQUENCE</scope>
    <source>
        <strain evidence="1">MA461A</strain>
    </source>
</reference>
<evidence type="ECO:0000313" key="2">
    <source>
        <dbReference type="Proteomes" id="UP000789920"/>
    </source>
</evidence>
<accession>A0ACA9LBT9</accession>
<evidence type="ECO:0000313" key="1">
    <source>
        <dbReference type="EMBL" id="CAG8520097.1"/>
    </source>
</evidence>
<dbReference type="Proteomes" id="UP000789920">
    <property type="component" value="Unassembled WGS sequence"/>
</dbReference>
<sequence length="242" mass="27708">MNEFRFSKAILSIIPKFKYKNEINHILQSFGYLFYKINADYTKAIQNPYLQSLYNSPQGLLLTNFFAINSTSEIDYIASIYGSAPPSITTTSGHYNLTGCNIVDLLENKGITWKAYLENYNCGACYTGDFCPSGTDLYTRTHNPFISMTDINSNPARCAKLMDASQLDTDISNNQVPQFAYYVPNQLDDGHDTSLNYAMNWFKSWFEVRRNNPSLTTNTLFVIVWDYGQQQITFPSFFMVLQ</sequence>
<gene>
    <name evidence="1" type="ORF">RPERSI_LOCUS2659</name>
</gene>
<keyword evidence="2" id="KW-1185">Reference proteome</keyword>
<protein>
    <submittedName>
        <fullName evidence="1">23393_t:CDS:1</fullName>
    </submittedName>
</protein>
<name>A0ACA9LBT9_9GLOM</name>
<proteinExistence type="predicted"/>
<dbReference type="EMBL" id="CAJVQC010002993">
    <property type="protein sequence ID" value="CAG8520097.1"/>
    <property type="molecule type" value="Genomic_DNA"/>
</dbReference>